<protein>
    <submittedName>
        <fullName evidence="2">Carn_acyltransf domain-containing protein</fullName>
    </submittedName>
</protein>
<dbReference type="Proteomes" id="UP000095286">
    <property type="component" value="Unplaced"/>
</dbReference>
<dbReference type="WBParaSite" id="RSKR_0000507100.1">
    <property type="protein sequence ID" value="RSKR_0000507100.1"/>
    <property type="gene ID" value="RSKR_0000507100"/>
</dbReference>
<accession>A0AC35TXD6</accession>
<reference evidence="2" key="1">
    <citation type="submission" date="2016-11" db="UniProtKB">
        <authorList>
            <consortium name="WormBaseParasite"/>
        </authorList>
    </citation>
    <scope>IDENTIFICATION</scope>
    <source>
        <strain evidence="2">KR3021</strain>
    </source>
</reference>
<evidence type="ECO:0000313" key="2">
    <source>
        <dbReference type="WBParaSite" id="RSKR_0000507100.1"/>
    </source>
</evidence>
<name>A0AC35TXD6_9BILA</name>
<sequence>MLTPWWKEIAYLSMRTSVITSSPGIVLPTIAFSDTIQQAAIASKLIQSMLSYHHMIIENKIPQDVYGKTKLDMFQYKLLYGTTRIPRHSIDQLKLGSDMKVWSDHIVVIRNGNPFKVKVYDQTENVISLEQLEFLLKEFVYPHSQFINPFPILAGSGGDRETWAKIYAKMEQYNPELVESIEKALFVVNLDSKIDSNNPNSSPSYQSLSGGGKKSNSINRYFDKCIQVNVGFENQITLTNEHTVAELPPLALLCDIIMNNFETNAFKTDSNKLKEKSVEKLNFYLDESMKINLGIALKKVDELTDKVDATIHTFKGFGKSAIKKMQLSPDSFIQLALNLAFFKIHKNQPTTLEAVSLRKFKEGRTETIRLPTVETADFVKKVVCDNSSGTEVKNALIRGVVSHKSYTNECINGYGMDRHLLGLRLAARDLKINLPKIFLSPIYQKMIHFQLITSQVPTKHKIAFGFTPVHEDNYGVCYNPRQEEILFFITAPKYWKKTSSVKFVAALEESLTQMESILINSPSLIKAKM</sequence>
<proteinExistence type="predicted"/>
<organism evidence="1 2">
    <name type="scientific">Rhabditophanes sp. KR3021</name>
    <dbReference type="NCBI Taxonomy" id="114890"/>
    <lineage>
        <taxon>Eukaryota</taxon>
        <taxon>Metazoa</taxon>
        <taxon>Ecdysozoa</taxon>
        <taxon>Nematoda</taxon>
        <taxon>Chromadorea</taxon>
        <taxon>Rhabditida</taxon>
        <taxon>Tylenchina</taxon>
        <taxon>Panagrolaimomorpha</taxon>
        <taxon>Strongyloidoidea</taxon>
        <taxon>Alloionematidae</taxon>
        <taxon>Rhabditophanes</taxon>
    </lineage>
</organism>
<evidence type="ECO:0000313" key="1">
    <source>
        <dbReference type="Proteomes" id="UP000095286"/>
    </source>
</evidence>